<gene>
    <name evidence="2" type="ORF">HUK65_04440</name>
</gene>
<dbReference type="RefSeq" id="WP_179904937.1">
    <property type="nucleotide sequence ID" value="NZ_JACBXS010000006.1"/>
</dbReference>
<evidence type="ECO:0000313" key="3">
    <source>
        <dbReference type="Proteomes" id="UP000529417"/>
    </source>
</evidence>
<evidence type="ECO:0000259" key="1">
    <source>
        <dbReference type="Pfam" id="PF06568"/>
    </source>
</evidence>
<dbReference type="EMBL" id="JACBXS010000006">
    <property type="protein sequence ID" value="NYS24233.1"/>
    <property type="molecule type" value="Genomic_DNA"/>
</dbReference>
<organism evidence="2 3">
    <name type="scientific">Rhabdonatronobacter sediminivivens</name>
    <dbReference type="NCBI Taxonomy" id="2743469"/>
    <lineage>
        <taxon>Bacteria</taxon>
        <taxon>Pseudomonadati</taxon>
        <taxon>Pseudomonadota</taxon>
        <taxon>Alphaproteobacteria</taxon>
        <taxon>Rhodobacterales</taxon>
        <taxon>Paracoccaceae</taxon>
        <taxon>Rhabdonatronobacter</taxon>
    </lineage>
</organism>
<accession>A0A7Z0KZB0</accession>
<sequence length="65" mass="7413">MAYVIHNTSAGGEGFVARMRDRWSRYKTYRRTYAELSNLSSRDLADLGISRNMISRLAREAADGK</sequence>
<comment type="caution">
    <text evidence="2">The sequence shown here is derived from an EMBL/GenBank/DDBJ whole genome shotgun (WGS) entry which is preliminary data.</text>
</comment>
<reference evidence="2 3" key="1">
    <citation type="journal article" date="2000" name="Arch. Microbiol.">
        <title>Rhodobaca bogoriensis gen. nov. and sp. nov., an alkaliphilic purple nonsulfur bacterium from African Rift Valley soda lakes.</title>
        <authorList>
            <person name="Milford A.D."/>
            <person name="Achenbach L.A."/>
            <person name="Jung D.O."/>
            <person name="Madigan M.T."/>
        </authorList>
    </citation>
    <scope>NUCLEOTIDE SEQUENCE [LARGE SCALE GENOMIC DNA]</scope>
    <source>
        <strain evidence="2 3">2376</strain>
    </source>
</reference>
<evidence type="ECO:0000313" key="2">
    <source>
        <dbReference type="EMBL" id="NYS24233.1"/>
    </source>
</evidence>
<dbReference type="AlphaFoldDB" id="A0A7Z0KZB0"/>
<keyword evidence="3" id="KW-1185">Reference proteome</keyword>
<dbReference type="InterPro" id="IPR009506">
    <property type="entry name" value="YjiS-like"/>
</dbReference>
<protein>
    <submittedName>
        <fullName evidence="2">DUF1127 domain-containing protein</fullName>
    </submittedName>
</protein>
<dbReference type="Pfam" id="PF06568">
    <property type="entry name" value="YjiS-like"/>
    <property type="match status" value="1"/>
</dbReference>
<dbReference type="Proteomes" id="UP000529417">
    <property type="component" value="Unassembled WGS sequence"/>
</dbReference>
<name>A0A7Z0KZB0_9RHOB</name>
<proteinExistence type="predicted"/>
<feature type="domain" description="YjiS-like" evidence="1">
    <location>
        <begin position="20"/>
        <end position="54"/>
    </location>
</feature>